<gene>
    <name evidence="1" type="ORF">AVEN_126562_1</name>
</gene>
<dbReference type="EMBL" id="BGPR01005819">
    <property type="protein sequence ID" value="GBN13719.1"/>
    <property type="molecule type" value="Genomic_DNA"/>
</dbReference>
<keyword evidence="2" id="KW-1185">Reference proteome</keyword>
<organism evidence="1 2">
    <name type="scientific">Araneus ventricosus</name>
    <name type="common">Orbweaver spider</name>
    <name type="synonym">Epeira ventricosa</name>
    <dbReference type="NCBI Taxonomy" id="182803"/>
    <lineage>
        <taxon>Eukaryota</taxon>
        <taxon>Metazoa</taxon>
        <taxon>Ecdysozoa</taxon>
        <taxon>Arthropoda</taxon>
        <taxon>Chelicerata</taxon>
        <taxon>Arachnida</taxon>
        <taxon>Araneae</taxon>
        <taxon>Araneomorphae</taxon>
        <taxon>Entelegynae</taxon>
        <taxon>Araneoidea</taxon>
        <taxon>Araneidae</taxon>
        <taxon>Araneus</taxon>
    </lineage>
</organism>
<dbReference type="Proteomes" id="UP000499080">
    <property type="component" value="Unassembled WGS sequence"/>
</dbReference>
<name>A0A4Y2LGX4_ARAVE</name>
<evidence type="ECO:0000313" key="2">
    <source>
        <dbReference type="Proteomes" id="UP000499080"/>
    </source>
</evidence>
<protein>
    <submittedName>
        <fullName evidence="1">Uncharacterized protein</fullName>
    </submittedName>
</protein>
<proteinExistence type="predicted"/>
<reference evidence="1 2" key="1">
    <citation type="journal article" date="2019" name="Sci. Rep.">
        <title>Orb-weaving spider Araneus ventricosus genome elucidates the spidroin gene catalogue.</title>
        <authorList>
            <person name="Kono N."/>
            <person name="Nakamura H."/>
            <person name="Ohtoshi R."/>
            <person name="Moran D.A.P."/>
            <person name="Shinohara A."/>
            <person name="Yoshida Y."/>
            <person name="Fujiwara M."/>
            <person name="Mori M."/>
            <person name="Tomita M."/>
            <person name="Arakawa K."/>
        </authorList>
    </citation>
    <scope>NUCLEOTIDE SEQUENCE [LARGE SCALE GENOMIC DNA]</scope>
</reference>
<sequence length="125" mass="14446">MMRATSELAPPLQASAPHQREDVWPPTYDLTSNRPNTQRIFSGIKFRTWNPSALRPTPYHLTTVFVENVYAIKLHKFEVGVSFFLHFSLSNESILYYYGLLDFRVEIGELSKIALHFQSTITILI</sequence>
<dbReference type="AlphaFoldDB" id="A0A4Y2LGX4"/>
<accession>A0A4Y2LGX4</accession>
<evidence type="ECO:0000313" key="1">
    <source>
        <dbReference type="EMBL" id="GBN13719.1"/>
    </source>
</evidence>
<comment type="caution">
    <text evidence="1">The sequence shown here is derived from an EMBL/GenBank/DDBJ whole genome shotgun (WGS) entry which is preliminary data.</text>
</comment>